<keyword evidence="8" id="KW-0406">Ion transport</keyword>
<feature type="transmembrane region" description="Helical" evidence="11">
    <location>
        <begin position="745"/>
        <end position="766"/>
    </location>
</feature>
<dbReference type="Gene3D" id="1.20.1730.10">
    <property type="entry name" value="Sodium/glucose cotransporter"/>
    <property type="match status" value="1"/>
</dbReference>
<feature type="transmembrane region" description="Helical" evidence="11">
    <location>
        <begin position="797"/>
        <end position="818"/>
    </location>
</feature>
<dbReference type="PANTHER" id="PTHR42985:SF40">
    <property type="entry name" value="LD47995P-RELATED"/>
    <property type="match status" value="1"/>
</dbReference>
<dbReference type="AlphaFoldDB" id="G0L2N7"/>
<dbReference type="PATRIC" id="fig|63186.3.peg.1022"/>
<dbReference type="GO" id="GO:0006814">
    <property type="term" value="P:sodium ion transport"/>
    <property type="evidence" value="ECO:0007669"/>
    <property type="project" value="UniProtKB-KW"/>
</dbReference>
<dbReference type="CDD" id="cd11495">
    <property type="entry name" value="SLC5sbd_NIS-like_u3"/>
    <property type="match status" value="1"/>
</dbReference>
<dbReference type="InterPro" id="IPR056734">
    <property type="entry name" value="NANM"/>
</dbReference>
<dbReference type="STRING" id="63186.ZOBELLIA_1040"/>
<dbReference type="Pfam" id="PF24996">
    <property type="entry name" value="NANM"/>
    <property type="match status" value="2"/>
</dbReference>
<reference evidence="12 13" key="2">
    <citation type="journal article" date="2012" name="Environ. Microbiol.">
        <title>Characterization of the first alginolytic operons in a marine bacterium: from their emergence in marine Flavobacteriia to their independent transfers to marine Proteobacteria and human gut Bacteroides.</title>
        <authorList>
            <person name="Thomas F."/>
            <person name="Barbeyron T."/>
            <person name="Tonon T."/>
            <person name="Genicot S."/>
            <person name="Czjzek M."/>
            <person name="Michel G."/>
        </authorList>
    </citation>
    <scope>NUCLEOTIDE SEQUENCE [LARGE SCALE GENOMIC DNA]</scope>
    <source>
        <strain evidence="13">DSM 12802 / CCUG 47099 / CIP 106680 / NCIMB 13871 / Dsij</strain>
    </source>
</reference>
<feature type="transmembrane region" description="Helical" evidence="11">
    <location>
        <begin position="612"/>
        <end position="637"/>
    </location>
</feature>
<feature type="transmembrane region" description="Helical" evidence="11">
    <location>
        <begin position="418"/>
        <end position="440"/>
    </location>
</feature>
<dbReference type="PROSITE" id="PS50283">
    <property type="entry name" value="NA_SOLUT_SYMP_3"/>
    <property type="match status" value="1"/>
</dbReference>
<dbReference type="GO" id="GO:0015293">
    <property type="term" value="F:symporter activity"/>
    <property type="evidence" value="ECO:0007669"/>
    <property type="project" value="TreeGrafter"/>
</dbReference>
<evidence type="ECO:0000256" key="11">
    <source>
        <dbReference type="SAM" id="Phobius"/>
    </source>
</evidence>
<feature type="transmembrane region" description="Helical" evidence="11">
    <location>
        <begin position="714"/>
        <end position="733"/>
    </location>
</feature>
<reference evidence="13" key="1">
    <citation type="submission" date="2009-07" db="EMBL/GenBank/DDBJ databases">
        <title>Complete genome sequence of Zobellia galactanivorans Dsij.</title>
        <authorList>
            <consortium name="Genoscope - CEA"/>
        </authorList>
    </citation>
    <scope>NUCLEOTIDE SEQUENCE [LARGE SCALE GENOMIC DNA]</scope>
    <source>
        <strain evidence="13">DSM 12802 / CCUG 47099 / CIP 106680 / NCIMB 13871 / Dsij</strain>
    </source>
</reference>
<evidence type="ECO:0000256" key="8">
    <source>
        <dbReference type="ARBA" id="ARBA00023065"/>
    </source>
</evidence>
<feature type="transmembrane region" description="Helical" evidence="11">
    <location>
        <begin position="657"/>
        <end position="679"/>
    </location>
</feature>
<feature type="transmembrane region" description="Helical" evidence="11">
    <location>
        <begin position="496"/>
        <end position="518"/>
    </location>
</feature>
<feature type="transmembrane region" description="Helical" evidence="11">
    <location>
        <begin position="387"/>
        <end position="406"/>
    </location>
</feature>
<dbReference type="Gene3D" id="2.120.10.80">
    <property type="entry name" value="Kelch-type beta propeller"/>
    <property type="match status" value="1"/>
</dbReference>
<evidence type="ECO:0000256" key="7">
    <source>
        <dbReference type="ARBA" id="ARBA00023053"/>
    </source>
</evidence>
<dbReference type="NCBIfam" id="TIGR00813">
    <property type="entry name" value="sss"/>
    <property type="match status" value="1"/>
</dbReference>
<dbReference type="KEGG" id="zga:ZOBELLIA_1040"/>
<evidence type="ECO:0000256" key="6">
    <source>
        <dbReference type="ARBA" id="ARBA00022989"/>
    </source>
</evidence>
<sequence length="827" mass="90177">MGYAGMLGGVHNGVVIAAGGANFPEGAPWEGGAKVWSDFIFILENGQWRKAANRLPTPLGYGASIQTPNGILLIGGNNSKHTSNKVFLLSYNTNDKSVEIKGYPDLPESLAYTAAAIQGDQVYVVGGFDGVASTNSLFTLDLSRPEKWERGKDFVGGARSFHSAAIQETSDGSKLFVFGGRNQVEGGAKDIYNNYIAYDLERKQWEEPRPISPNGVNRAVNGSSAQTMGSMHILVYGGDDGVLFSVLQDLDEEIKLQESDEIKARLISKKKAILNTHPGFSKDILAFNTITQKWYVYGQLEESLPVTMLSFGKEDGFYMISGEIAPGVRTPKVKQLVLGEAVNSFGAVNYGVVLCYFIITMAIGLYFSKKQKSTKDYFTGGGRVPWWASGISVFGTLLSALTFMAIPAKSFLTDWSYFFLNITMILIVPVIAFVFIPYFHRLNISTAYEFLENRFNYVARVLGSLSFILFQLGRIGIVLLLPSLAISIVTGVPVEAAVLIMGVLCVAYTTFGGIEAVIWTDVLQVVVLLGGSILAIFCLLSQSEVGLMEAYHFAVDHNKIDLANMDLNFSESTFWVVFLGGLASALITQGTDQTIVQRYLTSTSVKDAQRTSYLNAALTLPATIIFFGIGTLLFIFYSKAPERLPANLSNNDSIFPWYIVNELPIGVSGLLIAAVFSAAMSSISSSLNSVSTAFCNDFYKHFKPKSPDLKLLRIARMTTLVCGCLGMVLALWMANSNIKSLWDQFLLFIGLITAGLGGMFLLGMITKKANSRGTLIGVAVSTVSLIFISLYTTLHILLYSFMGLVICFCVGYVFSLVFDARSINKTI</sequence>
<keyword evidence="4" id="KW-1003">Cell membrane</keyword>
<dbReference type="InterPro" id="IPR038377">
    <property type="entry name" value="Na/Glc_symporter_sf"/>
</dbReference>
<comment type="similarity">
    <text evidence="2">Belongs to the sodium:solute symporter (SSF) (TC 2.A.21) family.</text>
</comment>
<protein>
    <submittedName>
        <fullName evidence="12">Sodium/solute symporter</fullName>
    </submittedName>
</protein>
<evidence type="ECO:0000256" key="10">
    <source>
        <dbReference type="ARBA" id="ARBA00023201"/>
    </source>
</evidence>
<feature type="transmembrane region" description="Helical" evidence="11">
    <location>
        <begin position="525"/>
        <end position="543"/>
    </location>
</feature>
<feature type="transmembrane region" description="Helical" evidence="11">
    <location>
        <begin position="461"/>
        <end position="490"/>
    </location>
</feature>
<keyword evidence="6 11" id="KW-1133">Transmembrane helix</keyword>
<evidence type="ECO:0000313" key="12">
    <source>
        <dbReference type="EMBL" id="CAZ95097.1"/>
    </source>
</evidence>
<dbReference type="SUPFAM" id="SSF117281">
    <property type="entry name" value="Kelch motif"/>
    <property type="match status" value="1"/>
</dbReference>
<dbReference type="EMBL" id="FP476056">
    <property type="protein sequence ID" value="CAZ95097.1"/>
    <property type="molecule type" value="Genomic_DNA"/>
</dbReference>
<keyword evidence="9 11" id="KW-0472">Membrane</keyword>
<keyword evidence="7" id="KW-0915">Sodium</keyword>
<evidence type="ECO:0000256" key="5">
    <source>
        <dbReference type="ARBA" id="ARBA00022692"/>
    </source>
</evidence>
<keyword evidence="10" id="KW-0739">Sodium transport</keyword>
<dbReference type="Proteomes" id="UP000008898">
    <property type="component" value="Chromosome"/>
</dbReference>
<dbReference type="PANTHER" id="PTHR42985">
    <property type="entry name" value="SODIUM-COUPLED MONOCARBOXYLATE TRANSPORTER"/>
    <property type="match status" value="1"/>
</dbReference>
<feature type="transmembrane region" description="Helical" evidence="11">
    <location>
        <begin position="572"/>
        <end position="591"/>
    </location>
</feature>
<evidence type="ECO:0000313" key="13">
    <source>
        <dbReference type="Proteomes" id="UP000008898"/>
    </source>
</evidence>
<feature type="transmembrane region" description="Helical" evidence="11">
    <location>
        <begin position="773"/>
        <end position="791"/>
    </location>
</feature>
<keyword evidence="13" id="KW-1185">Reference proteome</keyword>
<evidence type="ECO:0000256" key="4">
    <source>
        <dbReference type="ARBA" id="ARBA00022475"/>
    </source>
</evidence>
<accession>G0L2N7</accession>
<comment type="subcellular location">
    <subcellularLocation>
        <location evidence="1">Cell membrane</location>
        <topology evidence="1">Multi-pass membrane protein</topology>
    </subcellularLocation>
</comment>
<keyword evidence="3" id="KW-0813">Transport</keyword>
<organism evidence="12 13">
    <name type="scientific">Zobellia galactanivorans (strain DSM 12802 / CCUG 47099 / CIP 106680 / NCIMB 13871 / Dsij)</name>
    <dbReference type="NCBI Taxonomy" id="63186"/>
    <lineage>
        <taxon>Bacteria</taxon>
        <taxon>Pseudomonadati</taxon>
        <taxon>Bacteroidota</taxon>
        <taxon>Flavobacteriia</taxon>
        <taxon>Flavobacteriales</taxon>
        <taxon>Flavobacteriaceae</taxon>
        <taxon>Zobellia</taxon>
    </lineage>
</organism>
<evidence type="ECO:0000256" key="3">
    <source>
        <dbReference type="ARBA" id="ARBA00022448"/>
    </source>
</evidence>
<dbReference type="InterPro" id="IPR001734">
    <property type="entry name" value="Na/solute_symporter"/>
</dbReference>
<dbReference type="Pfam" id="PF00474">
    <property type="entry name" value="SSF"/>
    <property type="match status" value="1"/>
</dbReference>
<gene>
    <name evidence="12" type="ordered locus">zobellia_1040</name>
</gene>
<dbReference type="GO" id="GO:0005886">
    <property type="term" value="C:plasma membrane"/>
    <property type="evidence" value="ECO:0007669"/>
    <property type="project" value="UniProtKB-SubCell"/>
</dbReference>
<proteinExistence type="inferred from homology"/>
<dbReference type="HOGENOM" id="CLU_334862_0_0_10"/>
<evidence type="ECO:0000256" key="9">
    <source>
        <dbReference type="ARBA" id="ARBA00023136"/>
    </source>
</evidence>
<feature type="transmembrane region" description="Helical" evidence="11">
    <location>
        <begin position="347"/>
        <end position="367"/>
    </location>
</feature>
<dbReference type="InterPro" id="IPR015915">
    <property type="entry name" value="Kelch-typ_b-propeller"/>
</dbReference>
<name>G0L2N7_ZOBGA</name>
<evidence type="ECO:0000256" key="1">
    <source>
        <dbReference type="ARBA" id="ARBA00004651"/>
    </source>
</evidence>
<evidence type="ECO:0000256" key="2">
    <source>
        <dbReference type="ARBA" id="ARBA00006434"/>
    </source>
</evidence>
<keyword evidence="5 11" id="KW-0812">Transmembrane</keyword>
<dbReference type="InterPro" id="IPR051163">
    <property type="entry name" value="Sodium:Solute_Symporter_SSF"/>
</dbReference>